<proteinExistence type="predicted"/>
<dbReference type="eggNOG" id="ENOG5032V6G">
    <property type="taxonomic scope" value="Bacteria"/>
</dbReference>
<dbReference type="Proteomes" id="UP000002432">
    <property type="component" value="Chromosome"/>
</dbReference>
<feature type="transmembrane region" description="Helical" evidence="2">
    <location>
        <begin position="23"/>
        <end position="46"/>
    </location>
</feature>
<evidence type="ECO:0000313" key="3">
    <source>
        <dbReference type="EMBL" id="ABF39528.1"/>
    </source>
</evidence>
<dbReference type="AlphaFoldDB" id="Q1IUC2"/>
<keyword evidence="2" id="KW-0472">Membrane</keyword>
<feature type="region of interest" description="Disordered" evidence="1">
    <location>
        <begin position="1"/>
        <end position="20"/>
    </location>
</feature>
<evidence type="ECO:0000256" key="1">
    <source>
        <dbReference type="SAM" id="MobiDB-lite"/>
    </source>
</evidence>
<feature type="transmembrane region" description="Helical" evidence="2">
    <location>
        <begin position="127"/>
        <end position="147"/>
    </location>
</feature>
<feature type="transmembrane region" description="Helical" evidence="2">
    <location>
        <begin position="76"/>
        <end position="97"/>
    </location>
</feature>
<protein>
    <submittedName>
        <fullName evidence="3">Uncharacterized protein</fullName>
    </submittedName>
</protein>
<dbReference type="OrthoDB" id="121711at2"/>
<name>Q1IUC2_KORVE</name>
<evidence type="ECO:0000256" key="2">
    <source>
        <dbReference type="SAM" id="Phobius"/>
    </source>
</evidence>
<dbReference type="HOGENOM" id="CLU_143411_0_0_0"/>
<feature type="transmembrane region" description="Helical" evidence="2">
    <location>
        <begin position="53"/>
        <end position="70"/>
    </location>
</feature>
<reference evidence="3 4" key="1">
    <citation type="journal article" date="2009" name="Appl. Environ. Microbiol.">
        <title>Three genomes from the phylum Acidobacteria provide insight into the lifestyles of these microorganisms in soils.</title>
        <authorList>
            <person name="Ward N.L."/>
            <person name="Challacombe J.F."/>
            <person name="Janssen P.H."/>
            <person name="Henrissat B."/>
            <person name="Coutinho P.M."/>
            <person name="Wu M."/>
            <person name="Xie G."/>
            <person name="Haft D.H."/>
            <person name="Sait M."/>
            <person name="Badger J."/>
            <person name="Barabote R.D."/>
            <person name="Bradley B."/>
            <person name="Brettin T.S."/>
            <person name="Brinkac L.M."/>
            <person name="Bruce D."/>
            <person name="Creasy T."/>
            <person name="Daugherty S.C."/>
            <person name="Davidsen T.M."/>
            <person name="DeBoy R.T."/>
            <person name="Detter J.C."/>
            <person name="Dodson R.J."/>
            <person name="Durkin A.S."/>
            <person name="Ganapathy A."/>
            <person name="Gwinn-Giglio M."/>
            <person name="Han C.S."/>
            <person name="Khouri H."/>
            <person name="Kiss H."/>
            <person name="Kothari S.P."/>
            <person name="Madupu R."/>
            <person name="Nelson K.E."/>
            <person name="Nelson W.C."/>
            <person name="Paulsen I."/>
            <person name="Penn K."/>
            <person name="Ren Q."/>
            <person name="Rosovitz M.J."/>
            <person name="Selengut J.D."/>
            <person name="Shrivastava S."/>
            <person name="Sullivan S.A."/>
            <person name="Tapia R."/>
            <person name="Thompson L.S."/>
            <person name="Watkins K.L."/>
            <person name="Yang Q."/>
            <person name="Yu C."/>
            <person name="Zafar N."/>
            <person name="Zhou L."/>
            <person name="Kuske C.R."/>
        </authorList>
    </citation>
    <scope>NUCLEOTIDE SEQUENCE [LARGE SCALE GENOMIC DNA]</scope>
    <source>
        <strain evidence="3 4">Ellin345</strain>
    </source>
</reference>
<evidence type="ECO:0000313" key="4">
    <source>
        <dbReference type="Proteomes" id="UP000002432"/>
    </source>
</evidence>
<keyword evidence="4" id="KW-1185">Reference proteome</keyword>
<keyword evidence="2" id="KW-1133">Transmembrane helix</keyword>
<organism evidence="3 4">
    <name type="scientific">Koribacter versatilis (strain Ellin345)</name>
    <dbReference type="NCBI Taxonomy" id="204669"/>
    <lineage>
        <taxon>Bacteria</taxon>
        <taxon>Pseudomonadati</taxon>
        <taxon>Acidobacteriota</taxon>
        <taxon>Terriglobia</taxon>
        <taxon>Terriglobales</taxon>
        <taxon>Candidatus Korobacteraceae</taxon>
        <taxon>Candidatus Korobacter</taxon>
    </lineage>
</organism>
<dbReference type="EnsemblBacteria" id="ABF39528">
    <property type="protein sequence ID" value="ABF39528"/>
    <property type="gene ID" value="Acid345_0523"/>
</dbReference>
<keyword evidence="2" id="KW-0812">Transmembrane</keyword>
<gene>
    <name evidence="3" type="ordered locus">Acid345_0523</name>
</gene>
<dbReference type="RefSeq" id="WP_011521330.1">
    <property type="nucleotide sequence ID" value="NC_008009.1"/>
</dbReference>
<sequence length="151" mass="16035">MSSQVQPAPDANPKSQDPPTGRLGVTLLGFGSFALAAAESLCVAAVGLSGIRVAIGMSSLISATAAGPAHGFHRNFLRILFLVAGGIGSTLVLLLVWNEGRMRKNPAAAWRLQPLTAQQKRSRRIQVVLSVVSLLLIAAEVLTHPWFHHEL</sequence>
<dbReference type="EMBL" id="CP000360">
    <property type="protein sequence ID" value="ABF39528.1"/>
    <property type="molecule type" value="Genomic_DNA"/>
</dbReference>
<dbReference type="KEGG" id="aba:Acid345_0523"/>
<dbReference type="STRING" id="204669.Acid345_0523"/>
<accession>Q1IUC2</accession>